<evidence type="ECO:0000256" key="1">
    <source>
        <dbReference type="PROSITE-ProRule" id="PRU00110"/>
    </source>
</evidence>
<keyword evidence="1" id="KW-0597">Phosphoprotein</keyword>
<keyword evidence="4" id="KW-1185">Reference proteome</keyword>
<dbReference type="PROSITE" id="PS50894">
    <property type="entry name" value="HPT"/>
    <property type="match status" value="1"/>
</dbReference>
<dbReference type="InterPro" id="IPR036641">
    <property type="entry name" value="HPT_dom_sf"/>
</dbReference>
<dbReference type="GO" id="GO:0005634">
    <property type="term" value="C:nucleus"/>
    <property type="evidence" value="ECO:0007669"/>
    <property type="project" value="TreeGrafter"/>
</dbReference>
<dbReference type="AlphaFoldDB" id="A0AAW0GGX5"/>
<name>A0AAW0GGX5_9APHY</name>
<dbReference type="EMBL" id="JASBNA010000010">
    <property type="protein sequence ID" value="KAK7688726.1"/>
    <property type="molecule type" value="Genomic_DNA"/>
</dbReference>
<dbReference type="PANTHER" id="PTHR28242:SF52">
    <property type="entry name" value="PHOSPHORELAY INTERMEDIATE PROTEIN YPD1"/>
    <property type="match status" value="1"/>
</dbReference>
<dbReference type="PANTHER" id="PTHR28242">
    <property type="entry name" value="PHOSPHORELAY INTERMEDIATE PROTEIN YPD1"/>
    <property type="match status" value="1"/>
</dbReference>
<dbReference type="GO" id="GO:0000160">
    <property type="term" value="P:phosphorelay signal transduction system"/>
    <property type="evidence" value="ECO:0007669"/>
    <property type="project" value="InterPro"/>
</dbReference>
<feature type="domain" description="HPt" evidence="2">
    <location>
        <begin position="33"/>
        <end position="138"/>
    </location>
</feature>
<gene>
    <name evidence="3" type="ORF">QCA50_008265</name>
</gene>
<dbReference type="InterPro" id="IPR045871">
    <property type="entry name" value="AHP1-5/YPD1"/>
</dbReference>
<reference evidence="3 4" key="1">
    <citation type="submission" date="2022-09" db="EMBL/GenBank/DDBJ databases">
        <authorList>
            <person name="Palmer J.M."/>
        </authorList>
    </citation>
    <scope>NUCLEOTIDE SEQUENCE [LARGE SCALE GENOMIC DNA]</scope>
    <source>
        <strain evidence="3 4">DSM 7382</strain>
    </source>
</reference>
<evidence type="ECO:0000313" key="4">
    <source>
        <dbReference type="Proteomes" id="UP001385951"/>
    </source>
</evidence>
<evidence type="ECO:0000313" key="3">
    <source>
        <dbReference type="EMBL" id="KAK7688726.1"/>
    </source>
</evidence>
<feature type="modified residue" description="Phosphohistidine" evidence="1">
    <location>
        <position position="72"/>
    </location>
</feature>
<dbReference type="SUPFAM" id="SSF47226">
    <property type="entry name" value="Histidine-containing phosphotransfer domain, HPT domain"/>
    <property type="match status" value="1"/>
</dbReference>
<dbReference type="Pfam" id="PF01627">
    <property type="entry name" value="Hpt"/>
    <property type="match status" value="1"/>
</dbReference>
<sequence>MFSQSKKKSPQRVPDMIDEETFNQIVELDEDDTHDFSYGMVKAYFTQARSTFDEMEQAFAAKNLLKLSDLGHFLKGSSAALGITRVQKSCERMQHYGKKWDEEAGSALTEEGAMKKIEPLLGKVKGEYGDAEKWLKGWYVDRGVKDED</sequence>
<evidence type="ECO:0000259" key="2">
    <source>
        <dbReference type="PROSITE" id="PS50894"/>
    </source>
</evidence>
<dbReference type="InterPro" id="IPR008207">
    <property type="entry name" value="Sig_transdc_His_kin_Hpt_dom"/>
</dbReference>
<dbReference type="GO" id="GO:0009927">
    <property type="term" value="F:histidine phosphotransfer kinase activity"/>
    <property type="evidence" value="ECO:0007669"/>
    <property type="project" value="InterPro"/>
</dbReference>
<protein>
    <recommendedName>
        <fullName evidence="2">HPt domain-containing protein</fullName>
    </recommendedName>
</protein>
<organism evidence="3 4">
    <name type="scientific">Cerrena zonata</name>
    <dbReference type="NCBI Taxonomy" id="2478898"/>
    <lineage>
        <taxon>Eukaryota</taxon>
        <taxon>Fungi</taxon>
        <taxon>Dikarya</taxon>
        <taxon>Basidiomycota</taxon>
        <taxon>Agaricomycotina</taxon>
        <taxon>Agaricomycetes</taxon>
        <taxon>Polyporales</taxon>
        <taxon>Cerrenaceae</taxon>
        <taxon>Cerrena</taxon>
    </lineage>
</organism>
<dbReference type="GO" id="GO:0043424">
    <property type="term" value="F:protein histidine kinase binding"/>
    <property type="evidence" value="ECO:0007669"/>
    <property type="project" value="InterPro"/>
</dbReference>
<comment type="caution">
    <text evidence="3">The sequence shown here is derived from an EMBL/GenBank/DDBJ whole genome shotgun (WGS) entry which is preliminary data.</text>
</comment>
<dbReference type="GO" id="GO:0005737">
    <property type="term" value="C:cytoplasm"/>
    <property type="evidence" value="ECO:0007669"/>
    <property type="project" value="TreeGrafter"/>
</dbReference>
<proteinExistence type="predicted"/>
<accession>A0AAW0GGX5</accession>
<dbReference type="Proteomes" id="UP001385951">
    <property type="component" value="Unassembled WGS sequence"/>
</dbReference>
<dbReference type="SMART" id="SM00073">
    <property type="entry name" value="HPT"/>
    <property type="match status" value="1"/>
</dbReference>
<dbReference type="Gene3D" id="1.20.120.160">
    <property type="entry name" value="HPT domain"/>
    <property type="match status" value="1"/>
</dbReference>
<dbReference type="CDD" id="cd00088">
    <property type="entry name" value="HPT"/>
    <property type="match status" value="1"/>
</dbReference>